<organism evidence="1 2">
    <name type="scientific">Ixodes persulcatus</name>
    <name type="common">Taiga tick</name>
    <dbReference type="NCBI Taxonomy" id="34615"/>
    <lineage>
        <taxon>Eukaryota</taxon>
        <taxon>Metazoa</taxon>
        <taxon>Ecdysozoa</taxon>
        <taxon>Arthropoda</taxon>
        <taxon>Chelicerata</taxon>
        <taxon>Arachnida</taxon>
        <taxon>Acari</taxon>
        <taxon>Parasitiformes</taxon>
        <taxon>Ixodida</taxon>
        <taxon>Ixodoidea</taxon>
        <taxon>Ixodidae</taxon>
        <taxon>Ixodinae</taxon>
        <taxon>Ixodes</taxon>
    </lineage>
</organism>
<proteinExistence type="predicted"/>
<dbReference type="Proteomes" id="UP000805193">
    <property type="component" value="Unassembled WGS sequence"/>
</dbReference>
<protein>
    <submittedName>
        <fullName evidence="1">Uncharacterized protein</fullName>
    </submittedName>
</protein>
<sequence length="198" mass="20821">MPEAIEIGGTTAEQGDTGEGPDPTSMDLMARVAKLCHTVAQCLVLAVPALLYTGNDDRKSVADFLAELPRGFGDNGNAVDGRKPSTGPSYDVQRKDYHHGGPSGSQFSSPKNGYNDGCGAPTNGHQDCYECPPERDVASYGLGGALSSSGGRPAPKDLLMVYCALQPTLHVGNVVKTKFLKNKNGCVIAQTEDHLAKE</sequence>
<gene>
    <name evidence="1" type="ORF">HPB47_021827</name>
</gene>
<accession>A0AC60QEV5</accession>
<evidence type="ECO:0000313" key="2">
    <source>
        <dbReference type="Proteomes" id="UP000805193"/>
    </source>
</evidence>
<name>A0AC60QEV5_IXOPE</name>
<dbReference type="EMBL" id="JABSTQ010009227">
    <property type="protein sequence ID" value="KAG0431394.1"/>
    <property type="molecule type" value="Genomic_DNA"/>
</dbReference>
<comment type="caution">
    <text evidence="1">The sequence shown here is derived from an EMBL/GenBank/DDBJ whole genome shotgun (WGS) entry which is preliminary data.</text>
</comment>
<keyword evidence="2" id="KW-1185">Reference proteome</keyword>
<reference evidence="1 2" key="1">
    <citation type="journal article" date="2020" name="Cell">
        <title>Large-Scale Comparative Analyses of Tick Genomes Elucidate Their Genetic Diversity and Vector Capacities.</title>
        <authorList>
            <consortium name="Tick Genome and Microbiome Consortium (TIGMIC)"/>
            <person name="Jia N."/>
            <person name="Wang J."/>
            <person name="Shi W."/>
            <person name="Du L."/>
            <person name="Sun Y."/>
            <person name="Zhan W."/>
            <person name="Jiang J.F."/>
            <person name="Wang Q."/>
            <person name="Zhang B."/>
            <person name="Ji P."/>
            <person name="Bell-Sakyi L."/>
            <person name="Cui X.M."/>
            <person name="Yuan T.T."/>
            <person name="Jiang B.G."/>
            <person name="Yang W.F."/>
            <person name="Lam T.T."/>
            <person name="Chang Q.C."/>
            <person name="Ding S.J."/>
            <person name="Wang X.J."/>
            <person name="Zhu J.G."/>
            <person name="Ruan X.D."/>
            <person name="Zhao L."/>
            <person name="Wei J.T."/>
            <person name="Ye R.Z."/>
            <person name="Que T.C."/>
            <person name="Du C.H."/>
            <person name="Zhou Y.H."/>
            <person name="Cheng J.X."/>
            <person name="Dai P.F."/>
            <person name="Guo W.B."/>
            <person name="Han X.H."/>
            <person name="Huang E.J."/>
            <person name="Li L.F."/>
            <person name="Wei W."/>
            <person name="Gao Y.C."/>
            <person name="Liu J.Z."/>
            <person name="Shao H.Z."/>
            <person name="Wang X."/>
            <person name="Wang C.C."/>
            <person name="Yang T.C."/>
            <person name="Huo Q.B."/>
            <person name="Li W."/>
            <person name="Chen H.Y."/>
            <person name="Chen S.E."/>
            <person name="Zhou L.G."/>
            <person name="Ni X.B."/>
            <person name="Tian J.H."/>
            <person name="Sheng Y."/>
            <person name="Liu T."/>
            <person name="Pan Y.S."/>
            <person name="Xia L.Y."/>
            <person name="Li J."/>
            <person name="Zhao F."/>
            <person name="Cao W.C."/>
        </authorList>
    </citation>
    <scope>NUCLEOTIDE SEQUENCE [LARGE SCALE GENOMIC DNA]</scope>
    <source>
        <strain evidence="1">Iper-2018</strain>
    </source>
</reference>
<evidence type="ECO:0000313" key="1">
    <source>
        <dbReference type="EMBL" id="KAG0431394.1"/>
    </source>
</evidence>